<keyword evidence="6 8" id="KW-0863">Zinc-finger</keyword>
<name>A0A2U9BG29_SCOMX</name>
<evidence type="ECO:0000256" key="1">
    <source>
        <dbReference type="ARBA" id="ARBA00000900"/>
    </source>
</evidence>
<feature type="region of interest" description="Disordered" evidence="10">
    <location>
        <begin position="421"/>
        <end position="445"/>
    </location>
</feature>
<dbReference type="Pfam" id="PF00097">
    <property type="entry name" value="zf-C3HC4"/>
    <property type="match status" value="1"/>
</dbReference>
<dbReference type="Gene3D" id="3.30.40.10">
    <property type="entry name" value="Zinc/RING finger domain, C3HC4 (zinc finger)"/>
    <property type="match status" value="1"/>
</dbReference>
<evidence type="ECO:0000256" key="7">
    <source>
        <dbReference type="ARBA" id="ARBA00022833"/>
    </source>
</evidence>
<dbReference type="InterPro" id="IPR017907">
    <property type="entry name" value="Znf_RING_CS"/>
</dbReference>
<dbReference type="PROSITE" id="PS50089">
    <property type="entry name" value="ZF_RING_2"/>
    <property type="match status" value="1"/>
</dbReference>
<keyword evidence="13" id="KW-1185">Reference proteome</keyword>
<accession>A0A2U9BG29</accession>
<evidence type="ECO:0000256" key="2">
    <source>
        <dbReference type="ARBA" id="ARBA00004906"/>
    </source>
</evidence>
<dbReference type="PANTHER" id="PTHR12622">
    <property type="entry name" value="DELTEX-RELATED"/>
    <property type="match status" value="1"/>
</dbReference>
<evidence type="ECO:0000256" key="5">
    <source>
        <dbReference type="ARBA" id="ARBA00022723"/>
    </source>
</evidence>
<keyword evidence="7 9" id="KW-0862">Zinc</keyword>
<comment type="catalytic activity">
    <reaction evidence="1 9">
        <text>S-ubiquitinyl-[E2 ubiquitin-conjugating enzyme]-L-cysteine + [acceptor protein]-L-lysine = [E2 ubiquitin-conjugating enzyme]-L-cysteine + N(6)-ubiquitinyl-[acceptor protein]-L-lysine.</text>
        <dbReference type="EC" id="2.3.2.27"/>
    </reaction>
</comment>
<evidence type="ECO:0000259" key="11">
    <source>
        <dbReference type="PROSITE" id="PS50089"/>
    </source>
</evidence>
<evidence type="ECO:0000256" key="6">
    <source>
        <dbReference type="ARBA" id="ARBA00022771"/>
    </source>
</evidence>
<dbReference type="Proteomes" id="UP000246464">
    <property type="component" value="Chromosome 6"/>
</dbReference>
<feature type="region of interest" description="Disordered" evidence="10">
    <location>
        <begin position="126"/>
        <end position="166"/>
    </location>
</feature>
<evidence type="ECO:0000256" key="4">
    <source>
        <dbReference type="ARBA" id="ARBA00022679"/>
    </source>
</evidence>
<protein>
    <recommendedName>
        <fullName evidence="9">E3 ubiquitin-protein ligase</fullName>
        <ecNumber evidence="9">2.3.2.27</ecNumber>
    </recommendedName>
</protein>
<dbReference type="EC" id="2.3.2.27" evidence="9"/>
<dbReference type="EMBL" id="CP026248">
    <property type="protein sequence ID" value="AWP02983.1"/>
    <property type="molecule type" value="Genomic_DNA"/>
</dbReference>
<dbReference type="GO" id="GO:0061630">
    <property type="term" value="F:ubiquitin protein ligase activity"/>
    <property type="evidence" value="ECO:0007669"/>
    <property type="project" value="UniProtKB-UniRule"/>
</dbReference>
<feature type="domain" description="RING-type" evidence="11">
    <location>
        <begin position="464"/>
        <end position="503"/>
    </location>
</feature>
<dbReference type="UniPathway" id="UPA00143"/>
<feature type="compositionally biased region" description="Polar residues" evidence="10">
    <location>
        <begin position="149"/>
        <end position="166"/>
    </location>
</feature>
<dbReference type="InterPro" id="IPR039398">
    <property type="entry name" value="Deltex_fam"/>
</dbReference>
<reference evidence="12 13" key="1">
    <citation type="submission" date="2017-12" db="EMBL/GenBank/DDBJ databases">
        <title>Integrating genomic resources of turbot (Scophthalmus maximus) in depth evaluation of genetic and physical mapping variation across individuals.</title>
        <authorList>
            <person name="Martinez P."/>
        </authorList>
    </citation>
    <scope>NUCLEOTIDE SEQUENCE [LARGE SCALE GENOMIC DNA]</scope>
</reference>
<evidence type="ECO:0000256" key="9">
    <source>
        <dbReference type="RuleBase" id="RU367105"/>
    </source>
</evidence>
<dbReference type="InterPro" id="IPR018957">
    <property type="entry name" value="Znf_C3HC4_RING-type"/>
</dbReference>
<gene>
    <name evidence="12" type="ORF">SMAX5B_014287</name>
</gene>
<keyword evidence="4 9" id="KW-0808">Transferase</keyword>
<dbReference type="SUPFAM" id="SSF57850">
    <property type="entry name" value="RING/U-box"/>
    <property type="match status" value="1"/>
</dbReference>
<dbReference type="GO" id="GO:0008270">
    <property type="term" value="F:zinc ion binding"/>
    <property type="evidence" value="ECO:0007669"/>
    <property type="project" value="UniProtKB-KW"/>
</dbReference>
<dbReference type="GO" id="GO:0016567">
    <property type="term" value="P:protein ubiquitination"/>
    <property type="evidence" value="ECO:0007669"/>
    <property type="project" value="UniProtKB-UniRule"/>
</dbReference>
<comment type="similarity">
    <text evidence="3 9">Belongs to the Deltex family.</text>
</comment>
<dbReference type="SMART" id="SM00184">
    <property type="entry name" value="RING"/>
    <property type="match status" value="1"/>
</dbReference>
<dbReference type="InterPro" id="IPR013083">
    <property type="entry name" value="Znf_RING/FYVE/PHD"/>
</dbReference>
<keyword evidence="5 9" id="KW-0479">Metal-binding</keyword>
<dbReference type="AlphaFoldDB" id="A0A2U9BG29"/>
<dbReference type="Pfam" id="PF18102">
    <property type="entry name" value="DTC"/>
    <property type="match status" value="1"/>
</dbReference>
<sequence length="644" mass="70931">MSGDDTYDEPMDTEASNLDLIDFEQPLALPGQPAQALVTLSPNEEEAQVSLIVEWTGDIQPQKYRKDLTKALQSRANKNEFCEEFTVLEASEDAALIKLKPASALKNLIGQTLSCKDGKTVKLVSVRPPETHRPHDASTNPPSYKSMLQHDQVQQGEQSRFSSSVTDPAAGQACNVPIAHYWYVSHIYKEEIDRIQKENGVKIVAEVTVKLEPHQKNGDPTKALSEFVTLVQTSLAESNGFVVPLNYLAPDNVRDTLKILRKNDNKLLLTLSSDEMTVCGPSQSQDAICKSLHTVTQKTLTDAKTSVGESTWASHDTSVAIGMRIRDILVDAGLTMEESNWMKMNTTFSELVTEIEAKFDVEFKASGVRRGKVDVKACSKRDGGSASMVSHAVRALLRLYQVMMTSPMSFIKRHAVGGLSSSPKNKDFQSEGASGGPVLNGKSNTEKHTGAAAAAAGDKEDINCPICMDTVVNKKQLKCKHEFCEECLQKSKKSIGPTCPVCKDVFGVMEGDQPHGKMSWRTSPLHLQGFNKHCGSIVIEYNIPSGMQTEQHPKPGQWYSGINRTAYLPDNKEGREVLQLLKKAFDQKLIFTVGTSRTTGMENQVTWNDIHHKTSCSGGPENFGYPDHGYLSRVREELKAKGVQ</sequence>
<dbReference type="InterPro" id="IPR001841">
    <property type="entry name" value="Znf_RING"/>
</dbReference>
<proteinExistence type="inferred from homology"/>
<dbReference type="InterPro" id="IPR039399">
    <property type="entry name" value="Deltex_C_sf"/>
</dbReference>
<keyword evidence="9" id="KW-0963">Cytoplasm</keyword>
<dbReference type="Gene3D" id="3.30.390.130">
    <property type="match status" value="1"/>
</dbReference>
<dbReference type="InterPro" id="IPR039396">
    <property type="entry name" value="Deltex_C"/>
</dbReference>
<dbReference type="PROSITE" id="PS00518">
    <property type="entry name" value="ZF_RING_1"/>
    <property type="match status" value="1"/>
</dbReference>
<comment type="subcellular location">
    <subcellularLocation>
        <location evidence="9">Cytoplasm</location>
    </subcellularLocation>
</comment>
<dbReference type="GO" id="GO:0007219">
    <property type="term" value="P:Notch signaling pathway"/>
    <property type="evidence" value="ECO:0007669"/>
    <property type="project" value="InterPro"/>
</dbReference>
<dbReference type="GO" id="GO:0005737">
    <property type="term" value="C:cytoplasm"/>
    <property type="evidence" value="ECO:0007669"/>
    <property type="project" value="UniProtKB-SubCell"/>
</dbReference>
<evidence type="ECO:0000256" key="8">
    <source>
        <dbReference type="PROSITE-ProRule" id="PRU00175"/>
    </source>
</evidence>
<organism evidence="12 13">
    <name type="scientific">Scophthalmus maximus</name>
    <name type="common">Turbot</name>
    <name type="synonym">Psetta maxima</name>
    <dbReference type="NCBI Taxonomy" id="52904"/>
    <lineage>
        <taxon>Eukaryota</taxon>
        <taxon>Metazoa</taxon>
        <taxon>Chordata</taxon>
        <taxon>Craniata</taxon>
        <taxon>Vertebrata</taxon>
        <taxon>Euteleostomi</taxon>
        <taxon>Actinopterygii</taxon>
        <taxon>Neopterygii</taxon>
        <taxon>Teleostei</taxon>
        <taxon>Neoteleostei</taxon>
        <taxon>Acanthomorphata</taxon>
        <taxon>Carangaria</taxon>
        <taxon>Pleuronectiformes</taxon>
        <taxon>Pleuronectoidei</taxon>
        <taxon>Scophthalmidae</taxon>
        <taxon>Scophthalmus</taxon>
    </lineage>
</organism>
<evidence type="ECO:0000256" key="3">
    <source>
        <dbReference type="ARBA" id="ARBA00009413"/>
    </source>
</evidence>
<evidence type="ECO:0000313" key="13">
    <source>
        <dbReference type="Proteomes" id="UP000246464"/>
    </source>
</evidence>
<dbReference type="CDD" id="cd09633">
    <property type="entry name" value="Deltex_C"/>
    <property type="match status" value="1"/>
</dbReference>
<evidence type="ECO:0000256" key="10">
    <source>
        <dbReference type="SAM" id="MobiDB-lite"/>
    </source>
</evidence>
<evidence type="ECO:0000313" key="12">
    <source>
        <dbReference type="EMBL" id="AWP02983.1"/>
    </source>
</evidence>
<comment type="pathway">
    <text evidence="2 9">Protein modification; protein ubiquitination.</text>
</comment>